<dbReference type="GO" id="GO:0003924">
    <property type="term" value="F:GTPase activity"/>
    <property type="evidence" value="ECO:0007669"/>
    <property type="project" value="TreeGrafter"/>
</dbReference>
<dbReference type="KEGG" id="amj:102571404"/>
<evidence type="ECO:0000256" key="1">
    <source>
        <dbReference type="ARBA" id="ARBA00005429"/>
    </source>
</evidence>
<comment type="similarity">
    <text evidence="1">Belongs to the TRAFAC class dynamin-like GTPase superfamily. IRG family.</text>
</comment>
<evidence type="ECO:0000313" key="7">
    <source>
        <dbReference type="Proteomes" id="UP000050525"/>
    </source>
</evidence>
<dbReference type="Gene3D" id="3.40.50.300">
    <property type="entry name" value="P-loop containing nucleotide triphosphate hydrolases"/>
    <property type="match status" value="1"/>
</dbReference>
<proteinExistence type="inferred from homology"/>
<dbReference type="InterPro" id="IPR007743">
    <property type="entry name" value="Immunity-related_GTPase-like"/>
</dbReference>
<evidence type="ECO:0000259" key="5">
    <source>
        <dbReference type="PROSITE" id="PS51716"/>
    </source>
</evidence>
<dbReference type="PANTHER" id="PTHR32341:SF17">
    <property type="entry name" value="IRG-TYPE G DOMAIN-CONTAINING PROTEIN"/>
    <property type="match status" value="1"/>
</dbReference>
<accession>A0A151MPZ1</accession>
<keyword evidence="4" id="KW-0342">GTP-binding</keyword>
<evidence type="ECO:0000256" key="4">
    <source>
        <dbReference type="ARBA" id="ARBA00023134"/>
    </source>
</evidence>
<dbReference type="PANTHER" id="PTHR32341">
    <property type="entry name" value="INTERFERON-INDUCIBLE GTPASE"/>
    <property type="match status" value="1"/>
</dbReference>
<dbReference type="EMBL" id="AKHW03005494">
    <property type="protein sequence ID" value="KYO26460.1"/>
    <property type="molecule type" value="Genomic_DNA"/>
</dbReference>
<evidence type="ECO:0000256" key="2">
    <source>
        <dbReference type="ARBA" id="ARBA00022741"/>
    </source>
</evidence>
<keyword evidence="3" id="KW-0378">Hydrolase</keyword>
<dbReference type="InterPro" id="IPR027417">
    <property type="entry name" value="P-loop_NTPase"/>
</dbReference>
<keyword evidence="7" id="KW-1185">Reference proteome</keyword>
<dbReference type="InterPro" id="IPR051515">
    <property type="entry name" value="IRG"/>
</dbReference>
<dbReference type="GO" id="GO:0005525">
    <property type="term" value="F:GTP binding"/>
    <property type="evidence" value="ECO:0007669"/>
    <property type="project" value="UniProtKB-KW"/>
</dbReference>
<comment type="caution">
    <text evidence="6">The sequence shown here is derived from an EMBL/GenBank/DDBJ whole genome shotgun (WGS) entry which is preliminary data.</text>
</comment>
<evidence type="ECO:0000256" key="3">
    <source>
        <dbReference type="ARBA" id="ARBA00022801"/>
    </source>
</evidence>
<feature type="domain" description="IRG-type G" evidence="5">
    <location>
        <begin position="46"/>
        <end position="228"/>
    </location>
</feature>
<dbReference type="AlphaFoldDB" id="A0A151MPZ1"/>
<dbReference type="Pfam" id="PF05049">
    <property type="entry name" value="IIGP"/>
    <property type="match status" value="1"/>
</dbReference>
<dbReference type="STRING" id="8496.A0A151MPZ1"/>
<dbReference type="InterPro" id="IPR030385">
    <property type="entry name" value="G_IRG_dom"/>
</dbReference>
<organism evidence="6 7">
    <name type="scientific">Alligator mississippiensis</name>
    <name type="common">American alligator</name>
    <dbReference type="NCBI Taxonomy" id="8496"/>
    <lineage>
        <taxon>Eukaryota</taxon>
        <taxon>Metazoa</taxon>
        <taxon>Chordata</taxon>
        <taxon>Craniata</taxon>
        <taxon>Vertebrata</taxon>
        <taxon>Euteleostomi</taxon>
        <taxon>Archelosauria</taxon>
        <taxon>Archosauria</taxon>
        <taxon>Crocodylia</taxon>
        <taxon>Alligatoridae</taxon>
        <taxon>Alligatorinae</taxon>
        <taxon>Alligator</taxon>
    </lineage>
</organism>
<name>A0A151MPZ1_ALLMI</name>
<dbReference type="FunFam" id="3.40.50.300:FF:000541">
    <property type="entry name" value="Immunity related GTPase M"/>
    <property type="match status" value="1"/>
</dbReference>
<sequence length="403" mass="44004">MAAQPPKDVLRLSAEEVEALKVAFEQGSLPATASKLQETLVFLESVRLDVGITGEAGSGKSSFVNALRGLGDEDPGAARTGVVETTREPTPYQHPRYPGVTIWDLPGIGTPGTPPDTYLEQVGFSRYDFFIIIASQRFTAHHAALARHIQDTGKSFYFVRSKVDMDLTSSLQRRPASYSKAGVLQTIRKDCEEGLRAQGIESPRVFLLSAFKLGKYDFHLMQDTLEKELSHHKRRALLLALPGLSRHILEQKKATMQEHMWLVSTVACGLHAVPIPGLLVSCDVDLLARTLQGYCKGFGLDHDSLERLAAQTGQPVEQLKAVVRSPLASEVSGMLVVQRLKDVGVEAPTLAPNVLTAIPVLGSVASTALSFATTYKMLRNFVDDVAADAQRLLVMTFRVEAKE</sequence>
<reference evidence="6 7" key="1">
    <citation type="journal article" date="2012" name="Genome Biol.">
        <title>Sequencing three crocodilian genomes to illuminate the evolution of archosaurs and amniotes.</title>
        <authorList>
            <person name="St John J.A."/>
            <person name="Braun E.L."/>
            <person name="Isberg S.R."/>
            <person name="Miles L.G."/>
            <person name="Chong A.Y."/>
            <person name="Gongora J."/>
            <person name="Dalzell P."/>
            <person name="Moran C."/>
            <person name="Bed'hom B."/>
            <person name="Abzhanov A."/>
            <person name="Burgess S.C."/>
            <person name="Cooksey A.M."/>
            <person name="Castoe T.A."/>
            <person name="Crawford N.G."/>
            <person name="Densmore L.D."/>
            <person name="Drew J.C."/>
            <person name="Edwards S.V."/>
            <person name="Faircloth B.C."/>
            <person name="Fujita M.K."/>
            <person name="Greenwold M.J."/>
            <person name="Hoffmann F.G."/>
            <person name="Howard J.M."/>
            <person name="Iguchi T."/>
            <person name="Janes D.E."/>
            <person name="Khan S.Y."/>
            <person name="Kohno S."/>
            <person name="de Koning A.J."/>
            <person name="Lance S.L."/>
            <person name="McCarthy F.M."/>
            <person name="McCormack J.E."/>
            <person name="Merchant M.E."/>
            <person name="Peterson D.G."/>
            <person name="Pollock D.D."/>
            <person name="Pourmand N."/>
            <person name="Raney B.J."/>
            <person name="Roessler K.A."/>
            <person name="Sanford J.R."/>
            <person name="Sawyer R.H."/>
            <person name="Schmidt C.J."/>
            <person name="Triplett E.W."/>
            <person name="Tuberville T.D."/>
            <person name="Venegas-Anaya M."/>
            <person name="Howard J.T."/>
            <person name="Jarvis E.D."/>
            <person name="Guillette L.J.Jr."/>
            <person name="Glenn T.C."/>
            <person name="Green R.E."/>
            <person name="Ray D.A."/>
        </authorList>
    </citation>
    <scope>NUCLEOTIDE SEQUENCE [LARGE SCALE GENOMIC DNA]</scope>
    <source>
        <strain evidence="6">KSC_2009_1</strain>
    </source>
</reference>
<dbReference type="GO" id="GO:0016020">
    <property type="term" value="C:membrane"/>
    <property type="evidence" value="ECO:0007669"/>
    <property type="project" value="InterPro"/>
</dbReference>
<dbReference type="OrthoDB" id="422720at2759"/>
<evidence type="ECO:0000313" key="6">
    <source>
        <dbReference type="EMBL" id="KYO26460.1"/>
    </source>
</evidence>
<dbReference type="PROSITE" id="PS51716">
    <property type="entry name" value="G_IRG"/>
    <property type="match status" value="1"/>
</dbReference>
<keyword evidence="2" id="KW-0547">Nucleotide-binding</keyword>
<dbReference type="eggNOG" id="ENOG502QS9R">
    <property type="taxonomic scope" value="Eukaryota"/>
</dbReference>
<protein>
    <submittedName>
        <fullName evidence="6">Interferon-inducible GTPase 5</fullName>
    </submittedName>
</protein>
<dbReference type="SUPFAM" id="SSF52540">
    <property type="entry name" value="P-loop containing nucleoside triphosphate hydrolases"/>
    <property type="match status" value="1"/>
</dbReference>
<dbReference type="Proteomes" id="UP000050525">
    <property type="component" value="Unassembled WGS sequence"/>
</dbReference>
<gene>
    <name evidence="6" type="primary">IRGC</name>
    <name evidence="6" type="ORF">Y1Q_0002607</name>
</gene>